<evidence type="ECO:0000313" key="1">
    <source>
        <dbReference type="EMBL" id="MEI6002184.1"/>
    </source>
</evidence>
<name>A0ABU8J2K5_9BURK</name>
<dbReference type="Proteomes" id="UP001386437">
    <property type="component" value="Unassembled WGS sequence"/>
</dbReference>
<organism evidence="1 2">
    <name type="scientific">Paraburkholderia bengalensis</name>
    <dbReference type="NCBI Taxonomy" id="2747562"/>
    <lineage>
        <taxon>Bacteria</taxon>
        <taxon>Pseudomonadati</taxon>
        <taxon>Pseudomonadota</taxon>
        <taxon>Betaproteobacteria</taxon>
        <taxon>Burkholderiales</taxon>
        <taxon>Burkholderiaceae</taxon>
        <taxon>Paraburkholderia</taxon>
    </lineage>
</organism>
<proteinExistence type="predicted"/>
<comment type="caution">
    <text evidence="1">The sequence shown here is derived from an EMBL/GenBank/DDBJ whole genome shotgun (WGS) entry which is preliminary data.</text>
</comment>
<evidence type="ECO:0000313" key="2">
    <source>
        <dbReference type="Proteomes" id="UP001386437"/>
    </source>
</evidence>
<dbReference type="RefSeq" id="WP_336601829.1">
    <property type="nucleotide sequence ID" value="NZ_JACFYJ010000099.1"/>
</dbReference>
<reference evidence="1 2" key="1">
    <citation type="journal article" date="2022" name="Arch. Microbiol.">
        <title>Paraburkholderia bengalensis sp. nov. isolated from roots of Oryza sativa, IR64.</title>
        <authorList>
            <person name="Nag P."/>
            <person name="Mondal N."/>
            <person name="Sarkar J."/>
            <person name="Das S."/>
        </authorList>
    </citation>
    <scope>NUCLEOTIDE SEQUENCE [LARGE SCALE GENOMIC DNA]</scope>
    <source>
        <strain evidence="1 2">IR64_4_BI</strain>
    </source>
</reference>
<dbReference type="EMBL" id="JACFYJ010000099">
    <property type="protein sequence ID" value="MEI6002184.1"/>
    <property type="molecule type" value="Genomic_DNA"/>
</dbReference>
<protein>
    <submittedName>
        <fullName evidence="1">Uncharacterized protein</fullName>
    </submittedName>
</protein>
<accession>A0ABU8J2K5</accession>
<keyword evidence="2" id="KW-1185">Reference proteome</keyword>
<sequence length="70" mass="8280">MDHYQLENELRHLEQVLSHYVAATQRFPLSYWRGRLNAVLVIPLVPSQRTRVRKLDERLRVLEARAAEIG</sequence>
<gene>
    <name evidence="1" type="ORF">H3V53_35160</name>
</gene>